<keyword evidence="14" id="KW-0333">Golgi apparatus</keyword>
<comment type="cofactor">
    <cofactor evidence="1">
        <name>Mn(2+)</name>
        <dbReference type="ChEBI" id="CHEBI:29035"/>
    </cofactor>
</comment>
<dbReference type="InterPro" id="IPR029044">
    <property type="entry name" value="Nucleotide-diphossugar_trans"/>
</dbReference>
<dbReference type="SUPFAM" id="SSF53448">
    <property type="entry name" value="Nucleotide-diphospho-sugar transferases"/>
    <property type="match status" value="1"/>
</dbReference>
<evidence type="ECO:0000256" key="8">
    <source>
        <dbReference type="ARBA" id="ARBA00022679"/>
    </source>
</evidence>
<evidence type="ECO:0000256" key="7">
    <source>
        <dbReference type="ARBA" id="ARBA00022676"/>
    </source>
</evidence>
<keyword evidence="16" id="KW-1015">Disulfide bond</keyword>
<keyword evidence="18" id="KW-0464">Manganese</keyword>
<dbReference type="GO" id="GO:0005794">
    <property type="term" value="C:Golgi apparatus"/>
    <property type="evidence" value="ECO:0000318"/>
    <property type="project" value="GO_Central"/>
</dbReference>
<sequence length="705" mass="81143">MKKARGPKLRPKYHSFYLALFSVILAGIIVTGVFQFWPHSIESEKQPRYHIESYKNLPEVKVSEGAPLGAKTVQECHYHDCFDVYRCGSETNRISVYIYPMKKYVDEGGVPITGQISREFYEVLNAIANSPFYTSNADQACLLVPSIDLLNQNTMRVKEMGQVLNRLPRWNGGTNHLLFNMLPGTIPDFHTALDVPRGNAILAGGGFSSWSYRPGYDVSIPVFSTTISSVKMNERPFDTVRPYLAVSTQAGIHPDYQAQLLTIASTNPDFQVLDECKTEEGLPDPFKRCQDNKAFGYPHILQDATFCIVLRRTRLGQAALSDALQAGCIPVIISDAYILPFSEVIDWKRASLVVREDRIPDLPDILHAVELEHIYEMRQQVRFLWQRYFSSIANVTLTTLQIINDRAFPYKAKDYDWWNEETPRRGAQNPLFLPIIPPKSHGFTAVVLTYDREQSLFEIIKRISQTPSLSKVLVVWNHQEKTPPPADRWPKINKPLKVVQTKENKLSNRFYPYDEIETECILAIDDDIVMLTPDELEFGYGVWREFPDRLVGFPSRLHLWDEAQGKWKYESEWMNDHSMVLTGAAFYHKYFSYAYTHKMTPHIKTWVDDHMNCEDIAMNFLIANITGKAPIKVTPRKKFKCPECTSVEMISADLNHMVERSECIMEFEKEYGMMPLKTVQFRADPVLYKDNVPEELKRYHTIGSL</sequence>
<keyword evidence="17" id="KW-0325">Glycoprotein</keyword>
<evidence type="ECO:0000256" key="14">
    <source>
        <dbReference type="ARBA" id="ARBA00023034"/>
    </source>
</evidence>
<reference evidence="23" key="2">
    <citation type="submission" date="2021-01" db="UniProtKB">
        <authorList>
            <consortium name="EnsemblMetazoa"/>
        </authorList>
    </citation>
    <scope>IDENTIFICATION</scope>
</reference>
<dbReference type="EC" id="2.4.1.224" evidence="6"/>
<protein>
    <recommendedName>
        <fullName evidence="19">Exostosin-2</fullName>
        <ecNumber evidence="6">2.4.1.224</ecNumber>
    </recommendedName>
</protein>
<dbReference type="FunFam" id="3.90.550.10:FF:000035">
    <property type="entry name" value="Putative Exostosin-2"/>
    <property type="match status" value="1"/>
</dbReference>
<keyword evidence="24" id="KW-1185">Reference proteome</keyword>
<keyword evidence="12" id="KW-0735">Signal-anchor</keyword>
<feature type="domain" description="Exostosin GT47" evidence="21">
    <location>
        <begin position="92"/>
        <end position="368"/>
    </location>
</feature>
<proteinExistence type="inferred from homology"/>
<evidence type="ECO:0000256" key="20">
    <source>
        <dbReference type="SAM" id="Phobius"/>
    </source>
</evidence>
<dbReference type="GO" id="GO:0000139">
    <property type="term" value="C:Golgi membrane"/>
    <property type="evidence" value="ECO:0007669"/>
    <property type="project" value="UniProtKB-SubCell"/>
</dbReference>
<dbReference type="PANTHER" id="PTHR48261">
    <property type="entry name" value="ACETYLGLUCOSAMINYLTRANSFERASE"/>
    <property type="match status" value="1"/>
</dbReference>
<keyword evidence="8" id="KW-0808">Transferase</keyword>
<comment type="subcellular location">
    <subcellularLocation>
        <location evidence="3">Endoplasmic reticulum membrane</location>
        <topology evidence="3">Single-pass type II membrane protein</topology>
    </subcellularLocation>
    <subcellularLocation>
        <location evidence="2">Golgi apparatus membrane</location>
        <topology evidence="2">Single-pass type II membrane protein</topology>
    </subcellularLocation>
</comment>
<comment type="pathway">
    <text evidence="4">Protein modification; protein glycosylation.</text>
</comment>
<evidence type="ECO:0000256" key="2">
    <source>
        <dbReference type="ARBA" id="ARBA00004323"/>
    </source>
</evidence>
<dbReference type="InParanoid" id="A0A7M7NYQ5"/>
<evidence type="ECO:0000256" key="9">
    <source>
        <dbReference type="ARBA" id="ARBA00022692"/>
    </source>
</evidence>
<dbReference type="InterPro" id="IPR040911">
    <property type="entry name" value="Exostosin_GT47"/>
</dbReference>
<evidence type="ECO:0000256" key="19">
    <source>
        <dbReference type="ARBA" id="ARBA00069568"/>
    </source>
</evidence>
<comment type="similarity">
    <text evidence="5">Belongs to the glycosyltransferase 47 family.</text>
</comment>
<dbReference type="GO" id="GO:0046872">
    <property type="term" value="F:metal ion binding"/>
    <property type="evidence" value="ECO:0007669"/>
    <property type="project" value="UniProtKB-KW"/>
</dbReference>
<keyword evidence="7" id="KW-0328">Glycosyltransferase</keyword>
<reference evidence="24" key="1">
    <citation type="submission" date="2015-02" db="EMBL/GenBank/DDBJ databases">
        <title>Genome sequencing for Strongylocentrotus purpuratus.</title>
        <authorList>
            <person name="Murali S."/>
            <person name="Liu Y."/>
            <person name="Vee V."/>
            <person name="English A."/>
            <person name="Wang M."/>
            <person name="Skinner E."/>
            <person name="Han Y."/>
            <person name="Muzny D.M."/>
            <person name="Worley K.C."/>
            <person name="Gibbs R.A."/>
        </authorList>
    </citation>
    <scope>NUCLEOTIDE SEQUENCE</scope>
</reference>
<keyword evidence="10" id="KW-0479">Metal-binding</keyword>
<evidence type="ECO:0000259" key="21">
    <source>
        <dbReference type="Pfam" id="PF03016"/>
    </source>
</evidence>
<evidence type="ECO:0000313" key="23">
    <source>
        <dbReference type="EnsemblMetazoa" id="XP_030843661"/>
    </source>
</evidence>
<evidence type="ECO:0000256" key="5">
    <source>
        <dbReference type="ARBA" id="ARBA00010271"/>
    </source>
</evidence>
<dbReference type="GO" id="GO:0015012">
    <property type="term" value="P:heparan sulfate proteoglycan biosynthetic process"/>
    <property type="evidence" value="ECO:0007669"/>
    <property type="project" value="UniProtKB-ARBA"/>
</dbReference>
<keyword evidence="13 20" id="KW-1133">Transmembrane helix</keyword>
<dbReference type="InterPro" id="IPR015338">
    <property type="entry name" value="GT64_dom"/>
</dbReference>
<organism evidence="23 24">
    <name type="scientific">Strongylocentrotus purpuratus</name>
    <name type="common">Purple sea urchin</name>
    <dbReference type="NCBI Taxonomy" id="7668"/>
    <lineage>
        <taxon>Eukaryota</taxon>
        <taxon>Metazoa</taxon>
        <taxon>Echinodermata</taxon>
        <taxon>Eleutherozoa</taxon>
        <taxon>Echinozoa</taxon>
        <taxon>Echinoidea</taxon>
        <taxon>Euechinoidea</taxon>
        <taxon>Echinacea</taxon>
        <taxon>Camarodonta</taxon>
        <taxon>Echinidea</taxon>
        <taxon>Strongylocentrotidae</taxon>
        <taxon>Strongylocentrotus</taxon>
    </lineage>
</organism>
<dbReference type="GO" id="GO:0050508">
    <property type="term" value="F:glucuronosyl-N-acetylglucosaminyl-proteoglycan 4-alpha-N-acetylglucosaminyltransferase activity"/>
    <property type="evidence" value="ECO:0007669"/>
    <property type="project" value="UniProtKB-EC"/>
</dbReference>
<dbReference type="OrthoDB" id="5954868at2759"/>
<evidence type="ECO:0000256" key="3">
    <source>
        <dbReference type="ARBA" id="ARBA00004648"/>
    </source>
</evidence>
<feature type="domain" description="Glycosyl transferase 64" evidence="22">
    <location>
        <begin position="443"/>
        <end position="688"/>
    </location>
</feature>
<dbReference type="InterPro" id="IPR004263">
    <property type="entry name" value="Exostosin"/>
</dbReference>
<evidence type="ECO:0000256" key="4">
    <source>
        <dbReference type="ARBA" id="ARBA00004922"/>
    </source>
</evidence>
<dbReference type="RefSeq" id="XP_030843661.1">
    <property type="nucleotide sequence ID" value="XM_030987801.1"/>
</dbReference>
<keyword evidence="11" id="KW-0256">Endoplasmic reticulum</keyword>
<dbReference type="Pfam" id="PF09258">
    <property type="entry name" value="Glyco_transf_64"/>
    <property type="match status" value="1"/>
</dbReference>
<evidence type="ECO:0000256" key="6">
    <source>
        <dbReference type="ARBA" id="ARBA00012194"/>
    </source>
</evidence>
<dbReference type="GO" id="GO:0050509">
    <property type="term" value="F:N-acetylglucosaminyl-proteoglycan 4-beta-glucuronosyltransferase activity"/>
    <property type="evidence" value="ECO:0000318"/>
    <property type="project" value="GO_Central"/>
</dbReference>
<dbReference type="GeneID" id="115918716"/>
<evidence type="ECO:0000256" key="1">
    <source>
        <dbReference type="ARBA" id="ARBA00001936"/>
    </source>
</evidence>
<dbReference type="PANTHER" id="PTHR48261:SF5">
    <property type="entry name" value="EXOSTOSIN GLYCOSYLTRANSFERASE 2"/>
    <property type="match status" value="1"/>
</dbReference>
<evidence type="ECO:0000256" key="12">
    <source>
        <dbReference type="ARBA" id="ARBA00022968"/>
    </source>
</evidence>
<evidence type="ECO:0000259" key="22">
    <source>
        <dbReference type="Pfam" id="PF09258"/>
    </source>
</evidence>
<dbReference type="AlphaFoldDB" id="A0A7M7NYQ5"/>
<keyword evidence="9 20" id="KW-0812">Transmembrane</keyword>
<dbReference type="Gene3D" id="3.90.550.10">
    <property type="entry name" value="Spore Coat Polysaccharide Biosynthesis Protein SpsA, Chain A"/>
    <property type="match status" value="1"/>
</dbReference>
<dbReference type="Proteomes" id="UP000007110">
    <property type="component" value="Unassembled WGS sequence"/>
</dbReference>
<evidence type="ECO:0000313" key="24">
    <source>
        <dbReference type="Proteomes" id="UP000007110"/>
    </source>
</evidence>
<keyword evidence="15 20" id="KW-0472">Membrane</keyword>
<evidence type="ECO:0000256" key="16">
    <source>
        <dbReference type="ARBA" id="ARBA00023157"/>
    </source>
</evidence>
<evidence type="ECO:0000256" key="10">
    <source>
        <dbReference type="ARBA" id="ARBA00022723"/>
    </source>
</evidence>
<dbReference type="OMA" id="AKILVIW"/>
<dbReference type="GO" id="GO:0005789">
    <property type="term" value="C:endoplasmic reticulum membrane"/>
    <property type="evidence" value="ECO:0007669"/>
    <property type="project" value="UniProtKB-SubCell"/>
</dbReference>
<feature type="transmembrane region" description="Helical" evidence="20">
    <location>
        <begin position="16"/>
        <end position="37"/>
    </location>
</feature>
<dbReference type="GO" id="GO:0008375">
    <property type="term" value="F:acetylglucosaminyltransferase activity"/>
    <property type="evidence" value="ECO:0000318"/>
    <property type="project" value="GO_Central"/>
</dbReference>
<evidence type="ECO:0000256" key="17">
    <source>
        <dbReference type="ARBA" id="ARBA00023180"/>
    </source>
</evidence>
<evidence type="ECO:0000256" key="13">
    <source>
        <dbReference type="ARBA" id="ARBA00022989"/>
    </source>
</evidence>
<evidence type="ECO:0000256" key="15">
    <source>
        <dbReference type="ARBA" id="ARBA00023136"/>
    </source>
</evidence>
<evidence type="ECO:0000256" key="11">
    <source>
        <dbReference type="ARBA" id="ARBA00022824"/>
    </source>
</evidence>
<accession>A0A7M7NYQ5</accession>
<evidence type="ECO:0000256" key="18">
    <source>
        <dbReference type="ARBA" id="ARBA00023211"/>
    </source>
</evidence>
<dbReference type="EnsemblMetazoa" id="XM_030987801">
    <property type="protein sequence ID" value="XP_030843661"/>
    <property type="gene ID" value="LOC115918716"/>
</dbReference>
<dbReference type="Pfam" id="PF03016">
    <property type="entry name" value="Exostosin_GT47"/>
    <property type="match status" value="1"/>
</dbReference>
<dbReference type="KEGG" id="spu:115918716"/>
<name>A0A7M7NYQ5_STRPU</name>